<sequence>MDETEEARKAVRFASRRAANTGGSLHILALVPQQNFNAFGGVQATIEQEARERAEVMADNAAGNIFAEGGKMPQIAVRVGSAQTVVREYLEEHEEVAALVLAAAEDSNPGPLVTHFTSGAHALPCPVYIVPGSLSDEKIDELA</sequence>
<dbReference type="Gene3D" id="3.40.50.12370">
    <property type="match status" value="1"/>
</dbReference>
<dbReference type="Proteomes" id="UP000445582">
    <property type="component" value="Unassembled WGS sequence"/>
</dbReference>
<evidence type="ECO:0000313" key="3">
    <source>
        <dbReference type="Proteomes" id="UP000445582"/>
    </source>
</evidence>
<dbReference type="EMBL" id="WTYN01000001">
    <property type="protein sequence ID" value="MXO61700.1"/>
    <property type="molecule type" value="Genomic_DNA"/>
</dbReference>
<gene>
    <name evidence="2" type="ORF">GRI48_01620</name>
</gene>
<dbReference type="Pfam" id="PF00582">
    <property type="entry name" value="Usp"/>
    <property type="match status" value="1"/>
</dbReference>
<evidence type="ECO:0000313" key="2">
    <source>
        <dbReference type="EMBL" id="MXO61700.1"/>
    </source>
</evidence>
<feature type="domain" description="UspA" evidence="1">
    <location>
        <begin position="1"/>
        <end position="131"/>
    </location>
</feature>
<dbReference type="AlphaFoldDB" id="A0A844YB15"/>
<name>A0A844YB15_9SPHN</name>
<dbReference type="InterPro" id="IPR006016">
    <property type="entry name" value="UspA"/>
</dbReference>
<organism evidence="2 3">
    <name type="scientific">Qipengyuania oceanensis</name>
    <dbReference type="NCBI Taxonomy" id="1463597"/>
    <lineage>
        <taxon>Bacteria</taxon>
        <taxon>Pseudomonadati</taxon>
        <taxon>Pseudomonadota</taxon>
        <taxon>Alphaproteobacteria</taxon>
        <taxon>Sphingomonadales</taxon>
        <taxon>Erythrobacteraceae</taxon>
        <taxon>Qipengyuania</taxon>
    </lineage>
</organism>
<protein>
    <submittedName>
        <fullName evidence="2">Universal stress protein</fullName>
    </submittedName>
</protein>
<accession>A0A844YB15</accession>
<dbReference type="OrthoDB" id="9813682at2"/>
<reference evidence="2 3" key="1">
    <citation type="submission" date="2019-12" db="EMBL/GenBank/DDBJ databases">
        <title>Genomic-based taxomic classification of the family Erythrobacteraceae.</title>
        <authorList>
            <person name="Xu L."/>
        </authorList>
    </citation>
    <scope>NUCLEOTIDE SEQUENCE [LARGE SCALE GENOMIC DNA]</scope>
    <source>
        <strain evidence="2 3">MCCC 1A09965</strain>
    </source>
</reference>
<evidence type="ECO:0000259" key="1">
    <source>
        <dbReference type="Pfam" id="PF00582"/>
    </source>
</evidence>
<keyword evidence="3" id="KW-1185">Reference proteome</keyword>
<dbReference type="RefSeq" id="WP_160675227.1">
    <property type="nucleotide sequence ID" value="NZ_WTYN01000001.1"/>
</dbReference>
<proteinExistence type="predicted"/>
<dbReference type="SUPFAM" id="SSF52402">
    <property type="entry name" value="Adenine nucleotide alpha hydrolases-like"/>
    <property type="match status" value="1"/>
</dbReference>
<comment type="caution">
    <text evidence="2">The sequence shown here is derived from an EMBL/GenBank/DDBJ whole genome shotgun (WGS) entry which is preliminary data.</text>
</comment>